<name>A8PLF5_9COXI</name>
<evidence type="ECO:0000256" key="5">
    <source>
        <dbReference type="ARBA" id="ARBA00012137"/>
    </source>
</evidence>
<dbReference type="GO" id="GO:0044206">
    <property type="term" value="P:UMP salvage"/>
    <property type="evidence" value="ECO:0007669"/>
    <property type="project" value="UniProtKB-UniRule"/>
</dbReference>
<dbReference type="GO" id="GO:0005524">
    <property type="term" value="F:ATP binding"/>
    <property type="evidence" value="ECO:0007669"/>
    <property type="project" value="UniProtKB-UniRule"/>
</dbReference>
<comment type="caution">
    <text evidence="19">The sequence shown here is derived from an EMBL/GenBank/DDBJ whole genome shotgun (WGS) entry which is preliminary data.</text>
</comment>
<dbReference type="UniPathway" id="UPA00579">
    <property type="reaction ID" value="UER00640"/>
</dbReference>
<reference evidence="19" key="2">
    <citation type="submission" date="2007-10" db="EMBL/GenBank/DDBJ databases">
        <authorList>
            <person name="Myers G.S."/>
        </authorList>
    </citation>
    <scope>NUCLEOTIDE SEQUENCE [LARGE SCALE GENOMIC DNA]</scope>
</reference>
<dbReference type="GO" id="GO:0044211">
    <property type="term" value="P:CTP salvage"/>
    <property type="evidence" value="ECO:0007669"/>
    <property type="project" value="UniProtKB-UniRule"/>
</dbReference>
<feature type="domain" description="Phosphoribulokinase/uridine kinase" evidence="18">
    <location>
        <begin position="41"/>
        <end position="226"/>
    </location>
</feature>
<dbReference type="GO" id="GO:0043771">
    <property type="term" value="F:cytidine kinase activity"/>
    <property type="evidence" value="ECO:0007669"/>
    <property type="project" value="RHEA"/>
</dbReference>
<evidence type="ECO:0000256" key="16">
    <source>
        <dbReference type="HAMAP-Rule" id="MF_00551"/>
    </source>
</evidence>
<dbReference type="NCBIfam" id="TIGR00235">
    <property type="entry name" value="udk"/>
    <property type="match status" value="1"/>
</dbReference>
<evidence type="ECO:0000256" key="8">
    <source>
        <dbReference type="ARBA" id="ARBA00022679"/>
    </source>
</evidence>
<dbReference type="HAMAP" id="MF_00551">
    <property type="entry name" value="Uridine_kinase"/>
    <property type="match status" value="1"/>
</dbReference>
<evidence type="ECO:0000256" key="3">
    <source>
        <dbReference type="ARBA" id="ARBA00004784"/>
    </source>
</evidence>
<evidence type="ECO:0000256" key="4">
    <source>
        <dbReference type="ARBA" id="ARBA00005408"/>
    </source>
</evidence>
<organism evidence="19 20">
    <name type="scientific">Rickettsiella grylli</name>
    <dbReference type="NCBI Taxonomy" id="59196"/>
    <lineage>
        <taxon>Bacteria</taxon>
        <taxon>Pseudomonadati</taxon>
        <taxon>Pseudomonadota</taxon>
        <taxon>Gammaproteobacteria</taxon>
        <taxon>Legionellales</taxon>
        <taxon>Coxiellaceae</taxon>
        <taxon>Rickettsiella</taxon>
    </lineage>
</organism>
<evidence type="ECO:0000256" key="13">
    <source>
        <dbReference type="ARBA" id="ARBA00031452"/>
    </source>
</evidence>
<dbReference type="Pfam" id="PF00485">
    <property type="entry name" value="PRK"/>
    <property type="match status" value="1"/>
</dbReference>
<keyword evidence="10 16" id="KW-0418">Kinase</keyword>
<dbReference type="UniPathway" id="UPA00574">
    <property type="reaction ID" value="UER00637"/>
</dbReference>
<sequence>MVHDPCIHFIGTLAPFTFFKKPANLRTFIKYEKPMTQRCIIIGIAGASASGKSLLAHTIVKELGSEQVAVISEDSYYKDNSTLAFEKRLENNYDHPDAFDHDLLIEHLKQLQAGQSAEIPIYNHTLHIREQETRRLGPHNIIVLEGILLFAEINLRELMDICIYMDTPLDVCLSRRIQRDVIERGRDIEAVLRQYQQTVRPMYSQFIEPSKHYADIIVPRGGENRIAIELIKAKIRELLNHFSLKNKEGNHGSVKR</sequence>
<dbReference type="CDD" id="cd02023">
    <property type="entry name" value="UMPK"/>
    <property type="match status" value="1"/>
</dbReference>
<evidence type="ECO:0000256" key="6">
    <source>
        <dbReference type="ARBA" id="ARBA00021478"/>
    </source>
</evidence>
<comment type="subcellular location">
    <subcellularLocation>
        <location evidence="1 16 17">Cytoplasm</location>
    </subcellularLocation>
</comment>
<keyword evidence="7 16" id="KW-0963">Cytoplasm</keyword>
<dbReference type="InterPro" id="IPR026008">
    <property type="entry name" value="Uridine_kinase"/>
</dbReference>
<keyword evidence="20" id="KW-1185">Reference proteome</keyword>
<dbReference type="EC" id="2.7.1.48" evidence="5 16"/>
<keyword evidence="9 16" id="KW-0547">Nucleotide-binding</keyword>
<dbReference type="GO" id="GO:0005737">
    <property type="term" value="C:cytoplasm"/>
    <property type="evidence" value="ECO:0007669"/>
    <property type="project" value="UniProtKB-SubCell"/>
</dbReference>
<dbReference type="PRINTS" id="PR00988">
    <property type="entry name" value="URIDINKINASE"/>
</dbReference>
<feature type="binding site" evidence="16">
    <location>
        <begin position="46"/>
        <end position="53"/>
    </location>
    <ligand>
        <name>ATP</name>
        <dbReference type="ChEBI" id="CHEBI:30616"/>
    </ligand>
</feature>
<dbReference type="NCBIfam" id="NF004018">
    <property type="entry name" value="PRK05480.1"/>
    <property type="match status" value="1"/>
</dbReference>
<dbReference type="Proteomes" id="UP000054075">
    <property type="component" value="Unassembled WGS sequence"/>
</dbReference>
<keyword evidence="8 16" id="KW-0808">Transferase</keyword>
<evidence type="ECO:0000256" key="15">
    <source>
        <dbReference type="ARBA" id="ARBA00048909"/>
    </source>
</evidence>
<dbReference type="EMBL" id="AAQJ02000001">
    <property type="protein sequence ID" value="EDP46490.1"/>
    <property type="molecule type" value="Genomic_DNA"/>
</dbReference>
<dbReference type="eggNOG" id="COG0572">
    <property type="taxonomic scope" value="Bacteria"/>
</dbReference>
<gene>
    <name evidence="16 19" type="primary">udk</name>
    <name evidence="19" type="ORF">RICGR_0411</name>
</gene>
<evidence type="ECO:0000256" key="17">
    <source>
        <dbReference type="RuleBase" id="RU003825"/>
    </source>
</evidence>
<comment type="catalytic activity">
    <reaction evidence="14 17">
        <text>cytidine + ATP = CMP + ADP + H(+)</text>
        <dbReference type="Rhea" id="RHEA:24674"/>
        <dbReference type="ChEBI" id="CHEBI:15378"/>
        <dbReference type="ChEBI" id="CHEBI:17562"/>
        <dbReference type="ChEBI" id="CHEBI:30616"/>
        <dbReference type="ChEBI" id="CHEBI:60377"/>
        <dbReference type="ChEBI" id="CHEBI:456216"/>
        <dbReference type="EC" id="2.7.1.48"/>
    </reaction>
</comment>
<keyword evidence="11 16" id="KW-0067">ATP-binding</keyword>
<proteinExistence type="inferred from homology"/>
<evidence type="ECO:0000313" key="19">
    <source>
        <dbReference type="EMBL" id="EDP46490.1"/>
    </source>
</evidence>
<dbReference type="InterPro" id="IPR000764">
    <property type="entry name" value="Uridine_kinase-like"/>
</dbReference>
<evidence type="ECO:0000256" key="10">
    <source>
        <dbReference type="ARBA" id="ARBA00022777"/>
    </source>
</evidence>
<accession>A8PLF5</accession>
<dbReference type="STRING" id="59196.RICGR_0411"/>
<evidence type="ECO:0000256" key="12">
    <source>
        <dbReference type="ARBA" id="ARBA00030641"/>
    </source>
</evidence>
<evidence type="ECO:0000256" key="1">
    <source>
        <dbReference type="ARBA" id="ARBA00004496"/>
    </source>
</evidence>
<evidence type="ECO:0000256" key="2">
    <source>
        <dbReference type="ARBA" id="ARBA00004690"/>
    </source>
</evidence>
<dbReference type="AlphaFoldDB" id="A8PLF5"/>
<reference evidence="19" key="1">
    <citation type="submission" date="2006-04" db="EMBL/GenBank/DDBJ databases">
        <authorList>
            <person name="Seshadri R."/>
            <person name="Federici B.A."/>
        </authorList>
    </citation>
    <scope>NUCLEOTIDE SEQUENCE [LARGE SCALE GENOMIC DNA]</scope>
</reference>
<evidence type="ECO:0000313" key="20">
    <source>
        <dbReference type="Proteomes" id="UP000054075"/>
    </source>
</evidence>
<dbReference type="SUPFAM" id="SSF52540">
    <property type="entry name" value="P-loop containing nucleoside triphosphate hydrolases"/>
    <property type="match status" value="1"/>
</dbReference>
<dbReference type="PANTHER" id="PTHR10285">
    <property type="entry name" value="URIDINE KINASE"/>
    <property type="match status" value="1"/>
</dbReference>
<dbReference type="InterPro" id="IPR027417">
    <property type="entry name" value="P-loop_NTPase"/>
</dbReference>
<dbReference type="GO" id="GO:0004849">
    <property type="term" value="F:uridine kinase activity"/>
    <property type="evidence" value="ECO:0007669"/>
    <property type="project" value="UniProtKB-UniRule"/>
</dbReference>
<evidence type="ECO:0000256" key="9">
    <source>
        <dbReference type="ARBA" id="ARBA00022741"/>
    </source>
</evidence>
<evidence type="ECO:0000259" key="18">
    <source>
        <dbReference type="Pfam" id="PF00485"/>
    </source>
</evidence>
<protein>
    <recommendedName>
        <fullName evidence="6 16">Uridine kinase</fullName>
        <ecNumber evidence="5 16">2.7.1.48</ecNumber>
    </recommendedName>
    <alternativeName>
        <fullName evidence="12 16">Cytidine monophosphokinase</fullName>
    </alternativeName>
    <alternativeName>
        <fullName evidence="13 16">Uridine monophosphokinase</fullName>
    </alternativeName>
</protein>
<evidence type="ECO:0000256" key="11">
    <source>
        <dbReference type="ARBA" id="ARBA00022840"/>
    </source>
</evidence>
<comment type="pathway">
    <text evidence="2 16 17">Pyrimidine metabolism; UMP biosynthesis via salvage pathway; UMP from uridine: step 1/1.</text>
</comment>
<evidence type="ECO:0000256" key="14">
    <source>
        <dbReference type="ARBA" id="ARBA00047436"/>
    </source>
</evidence>
<dbReference type="InterPro" id="IPR006083">
    <property type="entry name" value="PRK/URK"/>
</dbReference>
<dbReference type="Gene3D" id="3.40.50.300">
    <property type="entry name" value="P-loop containing nucleotide triphosphate hydrolases"/>
    <property type="match status" value="1"/>
</dbReference>
<comment type="catalytic activity">
    <reaction evidence="15 16 17">
        <text>uridine + ATP = UMP + ADP + H(+)</text>
        <dbReference type="Rhea" id="RHEA:16825"/>
        <dbReference type="ChEBI" id="CHEBI:15378"/>
        <dbReference type="ChEBI" id="CHEBI:16704"/>
        <dbReference type="ChEBI" id="CHEBI:30616"/>
        <dbReference type="ChEBI" id="CHEBI:57865"/>
        <dbReference type="ChEBI" id="CHEBI:456216"/>
        <dbReference type="EC" id="2.7.1.48"/>
    </reaction>
</comment>
<comment type="similarity">
    <text evidence="4 16 17">Belongs to the uridine kinase family.</text>
</comment>
<comment type="pathway">
    <text evidence="3 16 17">Pyrimidine metabolism; CTP biosynthesis via salvage pathway; CTP from cytidine: step 1/3.</text>
</comment>
<evidence type="ECO:0000256" key="7">
    <source>
        <dbReference type="ARBA" id="ARBA00022490"/>
    </source>
</evidence>